<dbReference type="CDD" id="cd14014">
    <property type="entry name" value="STKc_PknB_like"/>
    <property type="match status" value="1"/>
</dbReference>
<reference evidence="9" key="1">
    <citation type="submission" date="2006-10" db="EMBL/GenBank/DDBJ databases">
        <title>Complete sequence of Solibacter usitatus Ellin6076.</title>
        <authorList>
            <consortium name="US DOE Joint Genome Institute"/>
            <person name="Copeland A."/>
            <person name="Lucas S."/>
            <person name="Lapidus A."/>
            <person name="Barry K."/>
            <person name="Detter J.C."/>
            <person name="Glavina del Rio T."/>
            <person name="Hammon N."/>
            <person name="Israni S."/>
            <person name="Dalin E."/>
            <person name="Tice H."/>
            <person name="Pitluck S."/>
            <person name="Thompson L.S."/>
            <person name="Brettin T."/>
            <person name="Bruce D."/>
            <person name="Han C."/>
            <person name="Tapia R."/>
            <person name="Gilna P."/>
            <person name="Schmutz J."/>
            <person name="Larimer F."/>
            <person name="Land M."/>
            <person name="Hauser L."/>
            <person name="Kyrpides N."/>
            <person name="Mikhailova N."/>
            <person name="Janssen P.H."/>
            <person name="Kuske C.R."/>
            <person name="Richardson P."/>
        </authorList>
    </citation>
    <scope>NUCLEOTIDE SEQUENCE</scope>
    <source>
        <strain evidence="9">Ellin6076</strain>
    </source>
</reference>
<dbReference type="InterPro" id="IPR011990">
    <property type="entry name" value="TPR-like_helical_dom_sf"/>
</dbReference>
<evidence type="ECO:0000256" key="5">
    <source>
        <dbReference type="PROSITE-ProRule" id="PRU10141"/>
    </source>
</evidence>
<dbReference type="eggNOG" id="COG0515">
    <property type="taxonomic scope" value="Bacteria"/>
</dbReference>
<keyword evidence="2 5" id="KW-0547">Nucleotide-binding</keyword>
<evidence type="ECO:0000313" key="9">
    <source>
        <dbReference type="EMBL" id="ABJ88428.1"/>
    </source>
</evidence>
<dbReference type="InParanoid" id="Q01PJ2"/>
<dbReference type="OrthoDB" id="9788659at2"/>
<keyword evidence="4 5" id="KW-0067">ATP-binding</keyword>
<dbReference type="InterPro" id="IPR017441">
    <property type="entry name" value="Protein_kinase_ATP_BS"/>
</dbReference>
<feature type="domain" description="Protein kinase" evidence="8">
    <location>
        <begin position="12"/>
        <end position="280"/>
    </location>
</feature>
<dbReference type="Pfam" id="PF00069">
    <property type="entry name" value="Pkinase"/>
    <property type="match status" value="1"/>
</dbReference>
<feature type="region of interest" description="Disordered" evidence="6">
    <location>
        <begin position="288"/>
        <end position="343"/>
    </location>
</feature>
<organism evidence="9">
    <name type="scientific">Solibacter usitatus (strain Ellin6076)</name>
    <dbReference type="NCBI Taxonomy" id="234267"/>
    <lineage>
        <taxon>Bacteria</taxon>
        <taxon>Pseudomonadati</taxon>
        <taxon>Acidobacteriota</taxon>
        <taxon>Terriglobia</taxon>
        <taxon>Bryobacterales</taxon>
        <taxon>Solibacteraceae</taxon>
        <taxon>Candidatus Solibacter</taxon>
    </lineage>
</organism>
<dbReference type="KEGG" id="sus:Acid_7520"/>
<gene>
    <name evidence="9" type="ordered locus">Acid_7520</name>
</gene>
<dbReference type="InterPro" id="IPR000719">
    <property type="entry name" value="Prot_kinase_dom"/>
</dbReference>
<dbReference type="GO" id="GO:0005524">
    <property type="term" value="F:ATP binding"/>
    <property type="evidence" value="ECO:0007669"/>
    <property type="project" value="UniProtKB-UniRule"/>
</dbReference>
<keyword evidence="7" id="KW-1133">Transmembrane helix</keyword>
<protein>
    <submittedName>
        <fullName evidence="9">Serine/threonine protein kinase</fullName>
    </submittedName>
</protein>
<evidence type="ECO:0000256" key="2">
    <source>
        <dbReference type="ARBA" id="ARBA00022741"/>
    </source>
</evidence>
<dbReference type="Gene3D" id="1.10.510.10">
    <property type="entry name" value="Transferase(Phosphotransferase) domain 1"/>
    <property type="match status" value="1"/>
</dbReference>
<dbReference type="AlphaFoldDB" id="Q01PJ2"/>
<dbReference type="HOGENOM" id="CLU_483865_0_0_0"/>
<keyword evidence="3 9" id="KW-0418">Kinase</keyword>
<proteinExistence type="predicted"/>
<keyword evidence="7" id="KW-0812">Transmembrane</keyword>
<name>Q01PJ2_SOLUE</name>
<evidence type="ECO:0000256" key="4">
    <source>
        <dbReference type="ARBA" id="ARBA00022840"/>
    </source>
</evidence>
<feature type="binding site" evidence="5">
    <location>
        <position position="41"/>
    </location>
    <ligand>
        <name>ATP</name>
        <dbReference type="ChEBI" id="CHEBI:30616"/>
    </ligand>
</feature>
<dbReference type="Gene3D" id="3.30.200.20">
    <property type="entry name" value="Phosphorylase Kinase, domain 1"/>
    <property type="match status" value="1"/>
</dbReference>
<dbReference type="SUPFAM" id="SSF56112">
    <property type="entry name" value="Protein kinase-like (PK-like)"/>
    <property type="match status" value="1"/>
</dbReference>
<sequence length="633" mass="70885">MIAFASRRVGKYEIVRKLGRGGMADVYLAQDTALGYTVALKLIEHSADADTVDSIAAERRGAELQAHLAAIDPRVAKVYDAGDADGYFFVAMEYIDGQDLAALMRNGPLAPEFAADTAIAVARTLENAHSLQVTIDGKNIHGVVHGDIKPKNIRIDARGEVRVLDFGIAKALSLSRRLTRNEFGSVPYASPERLDLGEVNVGSDLWSLAVMLYEMATGMQPYQAENTERLERMIRSRIAPPPAPDPCPDRLRRILIKAMAPDPEFRYQSAQEFAADLTAFRRGTPVAAVTEDLDATRRTTRPREGDDDETRRTARAPMAGGETRQSRSIPPLTAPPPPPRRRSVFGKMMRTVAILALASFLYGLWVLTSDYFLYEHGQQLAREIESEQLTDLDQIWTKWTELSKANPSSLLLHGPRKVVKQKFVAAADHVIDSYRNNESQVIYEKEWERARTMALHAMAVDPDDTIRGKLRVLEGHLARINGSAHRSAQEYNLAVEKFTEAAKLIPKSPDPELGLARVYVYGLKDIDKGYEALQEAQKRGYPLGNREKSLLADGYRDRGDRLWWDSRNVRGLPAEKDQIQSAADDYKRAEELYHGISPWGKAIVNLARVRVSLESVNFRLHEIDMQQQQQPPH</sequence>
<dbReference type="EMBL" id="CP000473">
    <property type="protein sequence ID" value="ABJ88428.1"/>
    <property type="molecule type" value="Genomic_DNA"/>
</dbReference>
<feature type="compositionally biased region" description="Basic and acidic residues" evidence="6">
    <location>
        <begin position="294"/>
        <end position="312"/>
    </location>
</feature>
<dbReference type="STRING" id="234267.Acid_7520"/>
<dbReference type="PROSITE" id="PS00107">
    <property type="entry name" value="PROTEIN_KINASE_ATP"/>
    <property type="match status" value="1"/>
</dbReference>
<feature type="transmembrane region" description="Helical" evidence="7">
    <location>
        <begin position="351"/>
        <end position="374"/>
    </location>
</feature>
<dbReference type="SMART" id="SM00220">
    <property type="entry name" value="S_TKc"/>
    <property type="match status" value="1"/>
</dbReference>
<accession>Q01PJ2</accession>
<evidence type="ECO:0000256" key="6">
    <source>
        <dbReference type="SAM" id="MobiDB-lite"/>
    </source>
</evidence>
<keyword evidence="1" id="KW-0808">Transferase</keyword>
<dbReference type="Gene3D" id="1.25.40.10">
    <property type="entry name" value="Tetratricopeptide repeat domain"/>
    <property type="match status" value="1"/>
</dbReference>
<dbReference type="InterPro" id="IPR011009">
    <property type="entry name" value="Kinase-like_dom_sf"/>
</dbReference>
<evidence type="ECO:0000256" key="1">
    <source>
        <dbReference type="ARBA" id="ARBA00022679"/>
    </source>
</evidence>
<dbReference type="GO" id="GO:0004674">
    <property type="term" value="F:protein serine/threonine kinase activity"/>
    <property type="evidence" value="ECO:0007669"/>
    <property type="project" value="UniProtKB-KW"/>
</dbReference>
<keyword evidence="9" id="KW-0723">Serine/threonine-protein kinase</keyword>
<dbReference type="PANTHER" id="PTHR43289:SF6">
    <property type="entry name" value="SERINE_THREONINE-PROTEIN KINASE NEKL-3"/>
    <property type="match status" value="1"/>
</dbReference>
<evidence type="ECO:0000256" key="3">
    <source>
        <dbReference type="ARBA" id="ARBA00022777"/>
    </source>
</evidence>
<evidence type="ECO:0000256" key="7">
    <source>
        <dbReference type="SAM" id="Phobius"/>
    </source>
</evidence>
<dbReference type="PANTHER" id="PTHR43289">
    <property type="entry name" value="MITOGEN-ACTIVATED PROTEIN KINASE KINASE KINASE 20-RELATED"/>
    <property type="match status" value="1"/>
</dbReference>
<evidence type="ECO:0000259" key="8">
    <source>
        <dbReference type="PROSITE" id="PS50011"/>
    </source>
</evidence>
<keyword evidence="7" id="KW-0472">Membrane</keyword>
<dbReference type="PROSITE" id="PS50011">
    <property type="entry name" value="PROTEIN_KINASE_DOM"/>
    <property type="match status" value="1"/>
</dbReference>